<dbReference type="EMBL" id="GGEC01088285">
    <property type="protein sequence ID" value="MBX68769.1"/>
    <property type="molecule type" value="Transcribed_RNA"/>
</dbReference>
<organism evidence="1">
    <name type="scientific">Rhizophora mucronata</name>
    <name type="common">Asiatic mangrove</name>
    <dbReference type="NCBI Taxonomy" id="61149"/>
    <lineage>
        <taxon>Eukaryota</taxon>
        <taxon>Viridiplantae</taxon>
        <taxon>Streptophyta</taxon>
        <taxon>Embryophyta</taxon>
        <taxon>Tracheophyta</taxon>
        <taxon>Spermatophyta</taxon>
        <taxon>Magnoliopsida</taxon>
        <taxon>eudicotyledons</taxon>
        <taxon>Gunneridae</taxon>
        <taxon>Pentapetalae</taxon>
        <taxon>rosids</taxon>
        <taxon>fabids</taxon>
        <taxon>Malpighiales</taxon>
        <taxon>Rhizophoraceae</taxon>
        <taxon>Rhizophora</taxon>
    </lineage>
</organism>
<protein>
    <submittedName>
        <fullName evidence="1">Uncharacterized protein</fullName>
    </submittedName>
</protein>
<accession>A0A2P2QP37</accession>
<sequence length="54" mass="6513">MVEEEISKQPTITLYHCSPRIYSYNMLCRFSSMYMKPKTRSFYPQLSFTQSFTN</sequence>
<dbReference type="AlphaFoldDB" id="A0A2P2QP37"/>
<evidence type="ECO:0000313" key="1">
    <source>
        <dbReference type="EMBL" id="MBX68769.1"/>
    </source>
</evidence>
<reference evidence="1" key="1">
    <citation type="submission" date="2018-02" db="EMBL/GenBank/DDBJ databases">
        <title>Rhizophora mucronata_Transcriptome.</title>
        <authorList>
            <person name="Meera S.P."/>
            <person name="Sreeshan A."/>
            <person name="Augustine A."/>
        </authorList>
    </citation>
    <scope>NUCLEOTIDE SEQUENCE</scope>
    <source>
        <tissue evidence="1">Leaf</tissue>
    </source>
</reference>
<name>A0A2P2QP37_RHIMU</name>
<proteinExistence type="predicted"/>